<sequence length="107" mass="12172">MAAHKVMENETQYHLDSSNGYEPGSLKSYECTRRCSKKHYHKPCMFFCQKCCAKCLCVPPSPWEQSCLPLLQVQQLEDEARNALNFYYISTFGSCPMKSGTMPTSGN</sequence>
<organism evidence="1 2">
    <name type="scientific">Pistacia atlantica</name>
    <dbReference type="NCBI Taxonomy" id="434234"/>
    <lineage>
        <taxon>Eukaryota</taxon>
        <taxon>Viridiplantae</taxon>
        <taxon>Streptophyta</taxon>
        <taxon>Embryophyta</taxon>
        <taxon>Tracheophyta</taxon>
        <taxon>Spermatophyta</taxon>
        <taxon>Magnoliopsida</taxon>
        <taxon>eudicotyledons</taxon>
        <taxon>Gunneridae</taxon>
        <taxon>Pentapetalae</taxon>
        <taxon>rosids</taxon>
        <taxon>malvids</taxon>
        <taxon>Sapindales</taxon>
        <taxon>Anacardiaceae</taxon>
        <taxon>Pistacia</taxon>
    </lineage>
</organism>
<dbReference type="Proteomes" id="UP001164250">
    <property type="component" value="Chromosome 2"/>
</dbReference>
<name>A0ACC1BXV5_9ROSI</name>
<keyword evidence="2" id="KW-1185">Reference proteome</keyword>
<proteinExistence type="predicted"/>
<comment type="caution">
    <text evidence="1">The sequence shown here is derived from an EMBL/GenBank/DDBJ whole genome shotgun (WGS) entry which is preliminary data.</text>
</comment>
<evidence type="ECO:0000313" key="2">
    <source>
        <dbReference type="Proteomes" id="UP001164250"/>
    </source>
</evidence>
<gene>
    <name evidence="1" type="ORF">Patl1_18757</name>
</gene>
<accession>A0ACC1BXV5</accession>
<dbReference type="EMBL" id="CM047898">
    <property type="protein sequence ID" value="KAJ0104816.1"/>
    <property type="molecule type" value="Genomic_DNA"/>
</dbReference>
<protein>
    <submittedName>
        <fullName evidence="1">Uncharacterized protein</fullName>
    </submittedName>
</protein>
<evidence type="ECO:0000313" key="1">
    <source>
        <dbReference type="EMBL" id="KAJ0104816.1"/>
    </source>
</evidence>
<reference evidence="2" key="1">
    <citation type="journal article" date="2023" name="G3 (Bethesda)">
        <title>Genome assembly and association tests identify interacting loci associated with vigor, precocity, and sex in interspecific pistachio rootstocks.</title>
        <authorList>
            <person name="Palmer W."/>
            <person name="Jacygrad E."/>
            <person name="Sagayaradj S."/>
            <person name="Cavanaugh K."/>
            <person name="Han R."/>
            <person name="Bertier L."/>
            <person name="Beede B."/>
            <person name="Kafkas S."/>
            <person name="Golino D."/>
            <person name="Preece J."/>
            <person name="Michelmore R."/>
        </authorList>
    </citation>
    <scope>NUCLEOTIDE SEQUENCE [LARGE SCALE GENOMIC DNA]</scope>
</reference>